<reference evidence="1 2" key="1">
    <citation type="submission" date="2018-08" db="EMBL/GenBank/DDBJ databases">
        <title>Genomic Encyclopedia of Archaeal and Bacterial Type Strains, Phase II (KMG-II): from individual species to whole genera.</title>
        <authorList>
            <person name="Goeker M."/>
        </authorList>
    </citation>
    <scope>NUCLEOTIDE SEQUENCE [LARGE SCALE GENOMIC DNA]</scope>
    <source>
        <strain evidence="1 2">ATCC 27112</strain>
    </source>
</reference>
<dbReference type="InParanoid" id="A0A397S3N3"/>
<dbReference type="Proteomes" id="UP000266506">
    <property type="component" value="Unassembled WGS sequence"/>
</dbReference>
<evidence type="ECO:0000313" key="2">
    <source>
        <dbReference type="Proteomes" id="UP000266506"/>
    </source>
</evidence>
<protein>
    <submittedName>
        <fullName evidence="1">HD-GYP domain-containing protein (C-di-GMP phosphodiesterase class II)</fullName>
    </submittedName>
</protein>
<gene>
    <name evidence="1" type="ORF">EI71_00118</name>
</gene>
<dbReference type="RefSeq" id="WP_119015301.1">
    <property type="nucleotide sequence ID" value="NZ_QXEV01000001.1"/>
</dbReference>
<organism evidence="1 2">
    <name type="scientific">Anaeroplasma bactoclasticum</name>
    <dbReference type="NCBI Taxonomy" id="2088"/>
    <lineage>
        <taxon>Bacteria</taxon>
        <taxon>Bacillati</taxon>
        <taxon>Mycoplasmatota</taxon>
        <taxon>Mollicutes</taxon>
        <taxon>Anaeroplasmatales</taxon>
        <taxon>Anaeroplasmataceae</taxon>
        <taxon>Anaeroplasma</taxon>
    </lineage>
</organism>
<proteinExistence type="predicted"/>
<dbReference type="SUPFAM" id="SSF109604">
    <property type="entry name" value="HD-domain/PDEase-like"/>
    <property type="match status" value="1"/>
</dbReference>
<comment type="caution">
    <text evidence="1">The sequence shown here is derived from an EMBL/GenBank/DDBJ whole genome shotgun (WGS) entry which is preliminary data.</text>
</comment>
<dbReference type="PANTHER" id="PTHR43155">
    <property type="entry name" value="CYCLIC DI-GMP PHOSPHODIESTERASE PA4108-RELATED"/>
    <property type="match status" value="1"/>
</dbReference>
<dbReference type="Gene3D" id="1.10.3210.10">
    <property type="entry name" value="Hypothetical protein af1432"/>
    <property type="match status" value="1"/>
</dbReference>
<dbReference type="OrthoDB" id="366554at2"/>
<name>A0A397S3N3_9MOLU</name>
<accession>A0A397S3N3</accession>
<keyword evidence="2" id="KW-1185">Reference proteome</keyword>
<sequence>MKDLKESFRLIKRNIYEYAKLNDLLFQSLDFDDWNLMLKERSEKIRKIYIENEQEIAFIKASLDDSLDEDTASSLFEALKEFKYEEIHDAGFTIPIMEKLISYYENKNNKAKLLFLYLNYGYEIMEYYLRMGNVSFMDKAKASFLKVIALKDYYKEFKPEIRARIFIGYYNLTSALPDLIEEDKKFPCIYYKEMLDFYFSKDIMEFDKDNMTSKDEVIYVVEAFCYGFAKYIDEDSLYRDEFFSLVERSLKSFDDLSSDVVRVVSIILGYYHKEYDINELFSLLEEMNKEYLEMNLTFLGTEDSILDFCNWMDVASALVEITKRRNIPIEKQKEYIISIETPILNYISNVNYKDYTSYFDDVSSDIFKAFLPCVSTLDEKLDLIQRLIIRRQPITYIHSLMVKRISEEITFAILRMNKAILNPLFDLGMGGADILDYMGIGAMIHDLGKCLTVGVINAQSRHLTDDEFDCIRLHPKRALDFLGEDKDFIPFYDIMLGHHKWYDGKKGYPIDFDNTKSKYKIAIDIISIADSIDAATDILGRNYTIGKDFDSLLTELIVGASTRYNPDIVRLIEKDEVLKSKLKYLTTYGRERVYYEAYKEIAKK</sequence>
<dbReference type="AlphaFoldDB" id="A0A397S3N3"/>
<dbReference type="PANTHER" id="PTHR43155:SF2">
    <property type="entry name" value="CYCLIC DI-GMP PHOSPHODIESTERASE PA4108"/>
    <property type="match status" value="1"/>
</dbReference>
<evidence type="ECO:0000313" key="1">
    <source>
        <dbReference type="EMBL" id="RIA78557.1"/>
    </source>
</evidence>
<dbReference type="EMBL" id="QXEV01000001">
    <property type="protein sequence ID" value="RIA78557.1"/>
    <property type="molecule type" value="Genomic_DNA"/>
</dbReference>